<dbReference type="EMBL" id="FUZT01000009">
    <property type="protein sequence ID" value="SKC81962.1"/>
    <property type="molecule type" value="Genomic_DNA"/>
</dbReference>
<dbReference type="RefSeq" id="WP_079493562.1">
    <property type="nucleotide sequence ID" value="NZ_FUZT01000009.1"/>
</dbReference>
<reference evidence="1 2" key="1">
    <citation type="submission" date="2017-02" db="EMBL/GenBank/DDBJ databases">
        <authorList>
            <person name="Peterson S.W."/>
        </authorList>
    </citation>
    <scope>NUCLEOTIDE SEQUENCE [LARGE SCALE GENOMIC DNA]</scope>
    <source>
        <strain evidence="1 2">M1</strain>
    </source>
</reference>
<evidence type="ECO:0000313" key="2">
    <source>
        <dbReference type="Proteomes" id="UP000190285"/>
    </source>
</evidence>
<dbReference type="Pfam" id="PF13238">
    <property type="entry name" value="AAA_18"/>
    <property type="match status" value="1"/>
</dbReference>
<dbReference type="Gene3D" id="3.40.50.300">
    <property type="entry name" value="P-loop containing nucleotide triphosphate hydrolases"/>
    <property type="match status" value="1"/>
</dbReference>
<dbReference type="InterPro" id="IPR027417">
    <property type="entry name" value="P-loop_NTPase"/>
</dbReference>
<keyword evidence="2" id="KW-1185">Reference proteome</keyword>
<name>A0A1T5M141_9FIRM</name>
<dbReference type="AlphaFoldDB" id="A0A1T5M141"/>
<dbReference type="GO" id="GO:0016301">
    <property type="term" value="F:kinase activity"/>
    <property type="evidence" value="ECO:0007669"/>
    <property type="project" value="UniProtKB-KW"/>
</dbReference>
<organism evidence="1 2">
    <name type="scientific">Maledivibacter halophilus</name>
    <dbReference type="NCBI Taxonomy" id="36842"/>
    <lineage>
        <taxon>Bacteria</taxon>
        <taxon>Bacillati</taxon>
        <taxon>Bacillota</taxon>
        <taxon>Clostridia</taxon>
        <taxon>Peptostreptococcales</taxon>
        <taxon>Caminicellaceae</taxon>
        <taxon>Maledivibacter</taxon>
    </lineage>
</organism>
<dbReference type="SUPFAM" id="SSF52540">
    <property type="entry name" value="P-loop containing nucleoside triphosphate hydrolases"/>
    <property type="match status" value="1"/>
</dbReference>
<keyword evidence="1" id="KW-0808">Transferase</keyword>
<evidence type="ECO:0000313" key="1">
    <source>
        <dbReference type="EMBL" id="SKC81962.1"/>
    </source>
</evidence>
<dbReference type="STRING" id="36842.SAMN02194393_03686"/>
<accession>A0A1T5M141</accession>
<proteinExistence type="predicted"/>
<dbReference type="OrthoDB" id="9790407at2"/>
<sequence length="163" mass="18826">MKKFILVTGAPGVGKTTLCKELFKSINGCAWLDSDWCWMIHPWIPKTTEQKKYVEGSFLRVLRGYLENEDIHTVLFSWVMNSMWMFDLITEPLSDLTLDIRKIALVCAKEQHMKRMKLDGRRDEQANFPDSMDNYYKLGASIIDVTSLSKNEAAKIALNIIEM</sequence>
<gene>
    <name evidence="1" type="ORF">SAMN02194393_03686</name>
</gene>
<protein>
    <submittedName>
        <fullName evidence="1">Adenylate kinase</fullName>
    </submittedName>
</protein>
<dbReference type="Proteomes" id="UP000190285">
    <property type="component" value="Unassembled WGS sequence"/>
</dbReference>
<keyword evidence="1" id="KW-0418">Kinase</keyword>